<evidence type="ECO:0000256" key="3">
    <source>
        <dbReference type="ARBA" id="ARBA00004496"/>
    </source>
</evidence>
<feature type="compositionally biased region" description="Basic and acidic residues" evidence="10">
    <location>
        <begin position="17"/>
        <end position="47"/>
    </location>
</feature>
<feature type="compositionally biased region" description="Low complexity" evidence="10">
    <location>
        <begin position="427"/>
        <end position="437"/>
    </location>
</feature>
<dbReference type="OrthoDB" id="10003593at2759"/>
<dbReference type="EMBL" id="KN831778">
    <property type="protein sequence ID" value="KIM42241.1"/>
    <property type="molecule type" value="Genomic_DNA"/>
</dbReference>
<dbReference type="InterPro" id="IPR047857">
    <property type="entry name" value="Snurportin1_C"/>
</dbReference>
<evidence type="ECO:0000256" key="9">
    <source>
        <dbReference type="ARBA" id="ARBA00023242"/>
    </source>
</evidence>
<evidence type="ECO:0000256" key="4">
    <source>
        <dbReference type="ARBA" id="ARBA00007540"/>
    </source>
</evidence>
<dbReference type="AlphaFoldDB" id="A0A0C3CF55"/>
<proteinExistence type="inferred from homology"/>
<evidence type="ECO:0000256" key="7">
    <source>
        <dbReference type="ARBA" id="ARBA00022490"/>
    </source>
</evidence>
<dbReference type="PANTHER" id="PTHR13403:SF6">
    <property type="entry name" value="SNURPORTIN-1"/>
    <property type="match status" value="1"/>
</dbReference>
<dbReference type="STRING" id="686832.A0A0C3CF55"/>
<keyword evidence="9" id="KW-0539">Nucleus</keyword>
<evidence type="ECO:0000256" key="1">
    <source>
        <dbReference type="ARBA" id="ARBA00003975"/>
    </source>
</evidence>
<reference evidence="13" key="2">
    <citation type="submission" date="2015-01" db="EMBL/GenBank/DDBJ databases">
        <title>Evolutionary Origins and Diversification of the Mycorrhizal Mutualists.</title>
        <authorList>
            <consortium name="DOE Joint Genome Institute"/>
            <consortium name="Mycorrhizal Genomics Consortium"/>
            <person name="Kohler A."/>
            <person name="Kuo A."/>
            <person name="Nagy L.G."/>
            <person name="Floudas D."/>
            <person name="Copeland A."/>
            <person name="Barry K.W."/>
            <person name="Cichocki N."/>
            <person name="Veneault-Fourrey C."/>
            <person name="LaButti K."/>
            <person name="Lindquist E.A."/>
            <person name="Lipzen A."/>
            <person name="Lundell T."/>
            <person name="Morin E."/>
            <person name="Murat C."/>
            <person name="Riley R."/>
            <person name="Ohm R."/>
            <person name="Sun H."/>
            <person name="Tunlid A."/>
            <person name="Henrissat B."/>
            <person name="Grigoriev I.V."/>
            <person name="Hibbett D.S."/>
            <person name="Martin F."/>
        </authorList>
    </citation>
    <scope>NUCLEOTIDE SEQUENCE [LARGE SCALE GENOMIC DNA]</scope>
    <source>
        <strain evidence="13">h7</strain>
    </source>
</reference>
<evidence type="ECO:0000256" key="2">
    <source>
        <dbReference type="ARBA" id="ARBA00004123"/>
    </source>
</evidence>
<evidence type="ECO:0000256" key="8">
    <source>
        <dbReference type="ARBA" id="ARBA00022884"/>
    </source>
</evidence>
<dbReference type="Proteomes" id="UP000053424">
    <property type="component" value="Unassembled WGS sequence"/>
</dbReference>
<dbReference type="InterPro" id="IPR017336">
    <property type="entry name" value="Snurportin-1"/>
</dbReference>
<feature type="region of interest" description="Disordered" evidence="10">
    <location>
        <begin position="1"/>
        <end position="87"/>
    </location>
</feature>
<dbReference type="GO" id="GO:0061015">
    <property type="term" value="P:snRNA import into nucleus"/>
    <property type="evidence" value="ECO:0007669"/>
    <property type="project" value="InterPro"/>
</dbReference>
<dbReference type="PANTHER" id="PTHR13403">
    <property type="entry name" value="SNURPORTIN1 RNUT1 PROTEIN RNA, U TRANSPORTER 1"/>
    <property type="match status" value="1"/>
</dbReference>
<dbReference type="GO" id="GO:0003723">
    <property type="term" value="F:RNA binding"/>
    <property type="evidence" value="ECO:0007669"/>
    <property type="project" value="UniProtKB-KW"/>
</dbReference>
<evidence type="ECO:0000256" key="5">
    <source>
        <dbReference type="ARBA" id="ARBA00016034"/>
    </source>
</evidence>
<evidence type="ECO:0000256" key="10">
    <source>
        <dbReference type="SAM" id="MobiDB-lite"/>
    </source>
</evidence>
<evidence type="ECO:0000313" key="13">
    <source>
        <dbReference type="Proteomes" id="UP000053424"/>
    </source>
</evidence>
<dbReference type="HOGENOM" id="CLU_048922_0_0_1"/>
<comment type="subcellular location">
    <subcellularLocation>
        <location evidence="3">Cytoplasm</location>
    </subcellularLocation>
    <subcellularLocation>
        <location evidence="2">Nucleus</location>
    </subcellularLocation>
</comment>
<name>A0A0C3CF55_HEBCY</name>
<keyword evidence="8" id="KW-0694">RNA-binding</keyword>
<feature type="compositionally biased region" description="Polar residues" evidence="10">
    <location>
        <begin position="117"/>
        <end position="138"/>
    </location>
</feature>
<keyword evidence="7" id="KW-0963">Cytoplasm</keyword>
<evidence type="ECO:0000313" key="12">
    <source>
        <dbReference type="EMBL" id="KIM42241.1"/>
    </source>
</evidence>
<feature type="compositionally biased region" description="Basic residues" evidence="10">
    <location>
        <begin position="157"/>
        <end position="172"/>
    </location>
</feature>
<protein>
    <recommendedName>
        <fullName evidence="5">Snurportin-1</fullName>
    </recommendedName>
</protein>
<evidence type="ECO:0000259" key="11">
    <source>
        <dbReference type="Pfam" id="PF21974"/>
    </source>
</evidence>
<dbReference type="GO" id="GO:0005634">
    <property type="term" value="C:nucleus"/>
    <property type="evidence" value="ECO:0007669"/>
    <property type="project" value="UniProtKB-SubCell"/>
</dbReference>
<feature type="region of interest" description="Disordered" evidence="10">
    <location>
        <begin position="407"/>
        <end position="442"/>
    </location>
</feature>
<feature type="region of interest" description="Disordered" evidence="10">
    <location>
        <begin position="529"/>
        <end position="556"/>
    </location>
</feature>
<comment type="function">
    <text evidence="1">Functions as an U snRNP-specific nuclear import adapter. Involved in the trimethylguanosine (m3G)-cap-dependent nuclear import of U snRNPs. Binds specifically to the terminal m3G-cap U snRNAs.</text>
</comment>
<keyword evidence="13" id="KW-1185">Reference proteome</keyword>
<comment type="similarity">
    <text evidence="4">Belongs to the snurportin family.</text>
</comment>
<feature type="region of interest" description="Disordered" evidence="10">
    <location>
        <begin position="105"/>
        <end position="172"/>
    </location>
</feature>
<dbReference type="GO" id="GO:0005737">
    <property type="term" value="C:cytoplasm"/>
    <property type="evidence" value="ECO:0007669"/>
    <property type="project" value="UniProtKB-SubCell"/>
</dbReference>
<gene>
    <name evidence="12" type="ORF">M413DRAFT_444678</name>
</gene>
<accession>A0A0C3CF55</accession>
<sequence length="556" mass="59868">MFTTDRKSSYKLPPTTIRDKLVSQEARRNKALEEQKRRRAQRIDSARQLDLFAGLNLGASDDEYDNGKNENDIEPEEAENGPVPVPGSVAHYAAMLRAGDTEISNGSGYVMQPEPVASSSKIGPSQPSASSSPLTPIASTRLGDVLESVDDNAQPPSKKKRGKNHSKRRANKASKWADRCMYAELLEMCADEPWSQGDVDGVYGNSTLEDYERVDGLPSDLETGWVAVAPVPVGKRCLAVTQQSAGVAGVVPNTTLRSRLLGKSLLARFPSALPPLTVLDCILDANWRENGILHVLDVVRWKGQDVGDCEAGFRFWWRDTRLAELTQTPPPSFHFVASTSSSASSSTNTQSYHFPYPTTFVSVPYHADTSLSALNTRIIPFARTWRMINLQLPSTGIHNGATAFGTGSSLASREEDEGGMEVETNLSSPQSHSPSHSGVSATFSKAQMPAPVARVQPDGMLLYVAEASYEPGTSPLSSWVPICLDAPAHGANVEISAQDNNSGQARREGPLDTFQTLVRRRLERRVVGAGGHGIPPQVGASIGSGSGGTGDVEMEL</sequence>
<dbReference type="Pfam" id="PF21974">
    <property type="entry name" value="SPN1_m3Gcap_bd"/>
    <property type="match status" value="1"/>
</dbReference>
<keyword evidence="6" id="KW-0813">Transport</keyword>
<dbReference type="Gene3D" id="3.30.470.30">
    <property type="entry name" value="DNA ligase/mRNA capping enzyme"/>
    <property type="match status" value="1"/>
</dbReference>
<feature type="domain" description="Snurportin-1 m3G cap-binding" evidence="11">
    <location>
        <begin position="216"/>
        <end position="348"/>
    </location>
</feature>
<evidence type="ECO:0000256" key="6">
    <source>
        <dbReference type="ARBA" id="ARBA00022448"/>
    </source>
</evidence>
<organism evidence="12 13">
    <name type="scientific">Hebeloma cylindrosporum</name>
    <dbReference type="NCBI Taxonomy" id="76867"/>
    <lineage>
        <taxon>Eukaryota</taxon>
        <taxon>Fungi</taxon>
        <taxon>Dikarya</taxon>
        <taxon>Basidiomycota</taxon>
        <taxon>Agaricomycotina</taxon>
        <taxon>Agaricomycetes</taxon>
        <taxon>Agaricomycetidae</taxon>
        <taxon>Agaricales</taxon>
        <taxon>Agaricineae</taxon>
        <taxon>Hymenogastraceae</taxon>
        <taxon>Hebeloma</taxon>
    </lineage>
</organism>
<reference evidence="12 13" key="1">
    <citation type="submission" date="2014-04" db="EMBL/GenBank/DDBJ databases">
        <authorList>
            <consortium name="DOE Joint Genome Institute"/>
            <person name="Kuo A."/>
            <person name="Gay G."/>
            <person name="Dore J."/>
            <person name="Kohler A."/>
            <person name="Nagy L.G."/>
            <person name="Floudas D."/>
            <person name="Copeland A."/>
            <person name="Barry K.W."/>
            <person name="Cichocki N."/>
            <person name="Veneault-Fourrey C."/>
            <person name="LaButti K."/>
            <person name="Lindquist E.A."/>
            <person name="Lipzen A."/>
            <person name="Lundell T."/>
            <person name="Morin E."/>
            <person name="Murat C."/>
            <person name="Sun H."/>
            <person name="Tunlid A."/>
            <person name="Henrissat B."/>
            <person name="Grigoriev I.V."/>
            <person name="Hibbett D.S."/>
            <person name="Martin F."/>
            <person name="Nordberg H.P."/>
            <person name="Cantor M.N."/>
            <person name="Hua S.X."/>
        </authorList>
    </citation>
    <scope>NUCLEOTIDE SEQUENCE [LARGE SCALE GENOMIC DNA]</scope>
    <source>
        <strain evidence="13">h7</strain>
    </source>
</reference>